<keyword evidence="2" id="KW-1185">Reference proteome</keyword>
<dbReference type="EMBL" id="UZAI01001645">
    <property type="protein sequence ID" value="VDO64010.1"/>
    <property type="molecule type" value="Genomic_DNA"/>
</dbReference>
<reference evidence="1 2" key="1">
    <citation type="submission" date="2018-11" db="EMBL/GenBank/DDBJ databases">
        <authorList>
            <consortium name="Pathogen Informatics"/>
        </authorList>
    </citation>
    <scope>NUCLEOTIDE SEQUENCE [LARGE SCALE GENOMIC DNA]</scope>
    <source>
        <strain evidence="1 2">Zambia</strain>
    </source>
</reference>
<name>A0A183LMF9_9TREM</name>
<accession>A0A183LMF9</accession>
<evidence type="ECO:0000313" key="1">
    <source>
        <dbReference type="EMBL" id="VDO64010.1"/>
    </source>
</evidence>
<organism evidence="1 2">
    <name type="scientific">Schistosoma margrebowiei</name>
    <dbReference type="NCBI Taxonomy" id="48269"/>
    <lineage>
        <taxon>Eukaryota</taxon>
        <taxon>Metazoa</taxon>
        <taxon>Spiralia</taxon>
        <taxon>Lophotrochozoa</taxon>
        <taxon>Platyhelminthes</taxon>
        <taxon>Trematoda</taxon>
        <taxon>Digenea</taxon>
        <taxon>Strigeidida</taxon>
        <taxon>Schistosomatoidea</taxon>
        <taxon>Schistosomatidae</taxon>
        <taxon>Schistosoma</taxon>
    </lineage>
</organism>
<dbReference type="AlphaFoldDB" id="A0A183LMF9"/>
<gene>
    <name evidence="1" type="ORF">SMRZ_LOCUS4984</name>
</gene>
<dbReference type="Proteomes" id="UP000277204">
    <property type="component" value="Unassembled WGS sequence"/>
</dbReference>
<sequence>MAVEGSRQALVSKVYNVILRELVLPTSQSQTLPLSYPGYPTVVDQSSVGICACCTDCLDIALNHKLFKQIWIVASIGIQDVCFVLFGTRQLDVPLPQTTLHGNIDLDYLPNNLIGFIRLCIASKIPL</sequence>
<evidence type="ECO:0000313" key="2">
    <source>
        <dbReference type="Proteomes" id="UP000277204"/>
    </source>
</evidence>
<proteinExistence type="predicted"/>
<protein>
    <submittedName>
        <fullName evidence="1">Uncharacterized protein</fullName>
    </submittedName>
</protein>